<evidence type="ECO:0000259" key="2">
    <source>
        <dbReference type="SMART" id="SM00470"/>
    </source>
</evidence>
<dbReference type="InterPro" id="IPR036086">
    <property type="entry name" value="ParB/Sulfiredoxin_sf"/>
</dbReference>
<dbReference type="InterPro" id="IPR003115">
    <property type="entry name" value="ParB_N"/>
</dbReference>
<evidence type="ECO:0000256" key="1">
    <source>
        <dbReference type="SAM" id="SignalP"/>
    </source>
</evidence>
<keyword evidence="1" id="KW-0732">Signal</keyword>
<evidence type="ECO:0000313" key="4">
    <source>
        <dbReference type="Proteomes" id="UP000274922"/>
    </source>
</evidence>
<feature type="domain" description="ParB-like N-terminal" evidence="2">
    <location>
        <begin position="58"/>
        <end position="143"/>
    </location>
</feature>
<organism evidence="3 4">
    <name type="scientific">Caulochytrium protostelioides</name>
    <dbReference type="NCBI Taxonomy" id="1555241"/>
    <lineage>
        <taxon>Eukaryota</taxon>
        <taxon>Fungi</taxon>
        <taxon>Fungi incertae sedis</taxon>
        <taxon>Chytridiomycota</taxon>
        <taxon>Chytridiomycota incertae sedis</taxon>
        <taxon>Chytridiomycetes</taxon>
        <taxon>Caulochytriales</taxon>
        <taxon>Caulochytriaceae</taxon>
        <taxon>Caulochytrium</taxon>
    </lineage>
</organism>
<dbReference type="SUPFAM" id="SSF110849">
    <property type="entry name" value="ParB/Sulfiredoxin"/>
    <property type="match status" value="1"/>
</dbReference>
<dbReference type="OrthoDB" id="2136948at2759"/>
<dbReference type="SMART" id="SM00470">
    <property type="entry name" value="ParB"/>
    <property type="match status" value="1"/>
</dbReference>
<feature type="chain" id="PRO_5020757221" description="ParB-like N-terminal domain-containing protein" evidence="1">
    <location>
        <begin position="28"/>
        <end position="220"/>
    </location>
</feature>
<proteinExistence type="predicted"/>
<dbReference type="Proteomes" id="UP000274922">
    <property type="component" value="Unassembled WGS sequence"/>
</dbReference>
<feature type="signal peptide" evidence="1">
    <location>
        <begin position="1"/>
        <end position="27"/>
    </location>
</feature>
<sequence>MRGLIQGSHRFLVVLLLELLLLGLWLPHSLDVYRTDLDRRFEYVITDPFFQFPRPSVRWVDPRSLIPHEHTSRPHLEALLSHLREKATTDYLPVPVITASRPSVILDGHHRVAASIRLGLPLIPAWEVDDTEEKTNWSGTAIKVYSRDDGSRMRISKVVRSARQGRVDYGIKGTRHVAVVSSEGRELELERVTPRIPWGVWASSGAGGRLDASNILMLSW</sequence>
<dbReference type="Gene3D" id="3.90.1530.10">
    <property type="entry name" value="Conserved hypothetical protein from pyrococcus furiosus pfu- 392566-001, ParB domain"/>
    <property type="match status" value="1"/>
</dbReference>
<gene>
    <name evidence="3" type="ORF">CXG81DRAFT_21337</name>
</gene>
<keyword evidence="4" id="KW-1185">Reference proteome</keyword>
<evidence type="ECO:0000313" key="3">
    <source>
        <dbReference type="EMBL" id="RKO98424.1"/>
    </source>
</evidence>
<name>A0A4P9WYB0_9FUNG</name>
<reference evidence="4" key="1">
    <citation type="journal article" date="2018" name="Nat. Microbiol.">
        <title>Leveraging single-cell genomics to expand the fungal tree of life.</title>
        <authorList>
            <person name="Ahrendt S.R."/>
            <person name="Quandt C.A."/>
            <person name="Ciobanu D."/>
            <person name="Clum A."/>
            <person name="Salamov A."/>
            <person name="Andreopoulos B."/>
            <person name="Cheng J.F."/>
            <person name="Woyke T."/>
            <person name="Pelin A."/>
            <person name="Henrissat B."/>
            <person name="Reynolds N.K."/>
            <person name="Benny G.L."/>
            <person name="Smith M.E."/>
            <person name="James T.Y."/>
            <person name="Grigoriev I.V."/>
        </authorList>
    </citation>
    <scope>NUCLEOTIDE SEQUENCE [LARGE SCALE GENOMIC DNA]</scope>
    <source>
        <strain evidence="4">ATCC 52028</strain>
    </source>
</reference>
<protein>
    <recommendedName>
        <fullName evidence="2">ParB-like N-terminal domain-containing protein</fullName>
    </recommendedName>
</protein>
<dbReference type="EMBL" id="ML014440">
    <property type="protein sequence ID" value="RKO98424.1"/>
    <property type="molecule type" value="Genomic_DNA"/>
</dbReference>
<dbReference type="AlphaFoldDB" id="A0A4P9WYB0"/>
<accession>A0A4P9WYB0</accession>